<evidence type="ECO:0000313" key="4">
    <source>
        <dbReference type="EMBL" id="KAI1615025.1"/>
    </source>
</evidence>
<organism evidence="4 5">
    <name type="scientific">Exophiala viscosa</name>
    <dbReference type="NCBI Taxonomy" id="2486360"/>
    <lineage>
        <taxon>Eukaryota</taxon>
        <taxon>Fungi</taxon>
        <taxon>Dikarya</taxon>
        <taxon>Ascomycota</taxon>
        <taxon>Pezizomycotina</taxon>
        <taxon>Eurotiomycetes</taxon>
        <taxon>Chaetothyriomycetidae</taxon>
        <taxon>Chaetothyriales</taxon>
        <taxon>Herpotrichiellaceae</taxon>
        <taxon>Exophiala</taxon>
    </lineage>
</organism>
<dbReference type="FunFam" id="3.40.50.720:FF:000191">
    <property type="entry name" value="Methylglyoxal reductase (NADPH-dependent)"/>
    <property type="match status" value="1"/>
</dbReference>
<keyword evidence="1" id="KW-0560">Oxidoreductase</keyword>
<dbReference type="AlphaFoldDB" id="A0AAN6IFF8"/>
<dbReference type="SUPFAM" id="SSF51735">
    <property type="entry name" value="NAD(P)-binding Rossmann-fold domains"/>
    <property type="match status" value="1"/>
</dbReference>
<dbReference type="Pfam" id="PF01370">
    <property type="entry name" value="Epimerase"/>
    <property type="match status" value="1"/>
</dbReference>
<feature type="domain" description="NAD-dependent epimerase/dehydratase" evidence="3">
    <location>
        <begin position="5"/>
        <end position="252"/>
    </location>
</feature>
<dbReference type="Proteomes" id="UP001203852">
    <property type="component" value="Unassembled WGS sequence"/>
</dbReference>
<dbReference type="GO" id="GO:0016616">
    <property type="term" value="F:oxidoreductase activity, acting on the CH-OH group of donors, NAD or NADP as acceptor"/>
    <property type="evidence" value="ECO:0007669"/>
    <property type="project" value="TreeGrafter"/>
</dbReference>
<dbReference type="InterPro" id="IPR050425">
    <property type="entry name" value="NAD(P)_dehydrat-like"/>
</dbReference>
<dbReference type="CDD" id="cd05227">
    <property type="entry name" value="AR_SDR_e"/>
    <property type="match status" value="1"/>
</dbReference>
<name>A0AAN6IFF8_9EURO</name>
<comment type="similarity">
    <text evidence="2">Belongs to the NAD(P)-dependent epimerase/dehydratase family. Dihydroflavonol-4-reductase subfamily.</text>
</comment>
<accession>A0AAN6IFF8</accession>
<dbReference type="InterPro" id="IPR001509">
    <property type="entry name" value="Epimerase_deHydtase"/>
</dbReference>
<dbReference type="Gene3D" id="3.40.50.720">
    <property type="entry name" value="NAD(P)-binding Rossmann-like Domain"/>
    <property type="match status" value="1"/>
</dbReference>
<dbReference type="PANTHER" id="PTHR10366">
    <property type="entry name" value="NAD DEPENDENT EPIMERASE/DEHYDRATASE"/>
    <property type="match status" value="1"/>
</dbReference>
<evidence type="ECO:0000259" key="3">
    <source>
        <dbReference type="Pfam" id="PF01370"/>
    </source>
</evidence>
<protein>
    <recommendedName>
        <fullName evidence="3">NAD-dependent epimerase/dehydratase domain-containing protein</fullName>
    </recommendedName>
</protein>
<evidence type="ECO:0000313" key="5">
    <source>
        <dbReference type="Proteomes" id="UP001203852"/>
    </source>
</evidence>
<keyword evidence="5" id="KW-1185">Reference proteome</keyword>
<dbReference type="PANTHER" id="PTHR10366:SF564">
    <property type="entry name" value="STEROL-4-ALPHA-CARBOXYLATE 3-DEHYDROGENASE, DECARBOXYLATING"/>
    <property type="match status" value="1"/>
</dbReference>
<sequence length="328" mass="35858">MAQKVLLTGGSGFLATHVLKELLQHGHEVVTTVRSDDKGRFLLNMFEGQPLTYTIVKDISAEGAFDEAVKSDPPFDAVIHTASPYHFDVKDNKRDMLDPAVNGTTGILKAITKGAKSVKHVVITSSFAAIVNPSTPPKVYNEETWSDMTWEKALAATEGGIVYRASKAFAEKAAWDFVETHKPTFALTVLNPPLIYGPVIHQIASLAGLNTSNKRILNMMHGNPVSPGTPIFVDVRDLALAHVRSIEVPEAANQRFFFTAGIGTDKQMGDVIRKNFPDIAKNLRDDLSDTIPPYKFDNSKSIKILGVKYRSLEATIVDTVKSLQQLGA</sequence>
<evidence type="ECO:0000256" key="2">
    <source>
        <dbReference type="ARBA" id="ARBA00023445"/>
    </source>
</evidence>
<proteinExistence type="inferred from homology"/>
<evidence type="ECO:0000256" key="1">
    <source>
        <dbReference type="ARBA" id="ARBA00023002"/>
    </source>
</evidence>
<reference evidence="4" key="1">
    <citation type="journal article" date="2022" name="bioRxiv">
        <title>Deciphering the potential niche of two novel black yeast fungi from a biological soil crust based on their genomes, phenotypes, and melanin regulation.</title>
        <authorList>
            <consortium name="DOE Joint Genome Institute"/>
            <person name="Carr E.C."/>
            <person name="Barton Q."/>
            <person name="Grambo S."/>
            <person name="Sullivan M."/>
            <person name="Renfro C.M."/>
            <person name="Kuo A."/>
            <person name="Pangilinan J."/>
            <person name="Lipzen A."/>
            <person name="Keymanesh K."/>
            <person name="Savage E."/>
            <person name="Barry K."/>
            <person name="Grigoriev I.V."/>
            <person name="Riekhof W.R."/>
            <person name="Harris S.S."/>
        </authorList>
    </citation>
    <scope>NUCLEOTIDE SEQUENCE</scope>
    <source>
        <strain evidence="4">JF 03-4F</strain>
    </source>
</reference>
<comment type="caution">
    <text evidence="4">The sequence shown here is derived from an EMBL/GenBank/DDBJ whole genome shotgun (WGS) entry which is preliminary data.</text>
</comment>
<dbReference type="InterPro" id="IPR036291">
    <property type="entry name" value="NAD(P)-bd_dom_sf"/>
</dbReference>
<gene>
    <name evidence="4" type="ORF">EDD36DRAFT_173761</name>
</gene>
<dbReference type="EMBL" id="MU404352">
    <property type="protein sequence ID" value="KAI1615025.1"/>
    <property type="molecule type" value="Genomic_DNA"/>
</dbReference>